<dbReference type="InterPro" id="IPR051948">
    <property type="entry name" value="Hsp70_co-chaperone_J-domain"/>
</dbReference>
<dbReference type="Pfam" id="PF00226">
    <property type="entry name" value="DnaJ"/>
    <property type="match status" value="1"/>
</dbReference>
<feature type="region of interest" description="Disordered" evidence="2">
    <location>
        <begin position="402"/>
        <end position="427"/>
    </location>
</feature>
<feature type="domain" description="J" evidence="4">
    <location>
        <begin position="77"/>
        <end position="142"/>
    </location>
</feature>
<keyword evidence="6" id="KW-1185">Reference proteome</keyword>
<dbReference type="AlphaFoldDB" id="A0A9P5Z063"/>
<evidence type="ECO:0000313" key="5">
    <source>
        <dbReference type="EMBL" id="KAF9477885.1"/>
    </source>
</evidence>
<evidence type="ECO:0000256" key="3">
    <source>
        <dbReference type="SAM" id="Phobius"/>
    </source>
</evidence>
<dbReference type="GO" id="GO:0036503">
    <property type="term" value="P:ERAD pathway"/>
    <property type="evidence" value="ECO:0007669"/>
    <property type="project" value="TreeGrafter"/>
</dbReference>
<name>A0A9P5Z063_9AGAR</name>
<comment type="caution">
    <text evidence="5">The sequence shown here is derived from an EMBL/GenBank/DDBJ whole genome shotgun (WGS) entry which is preliminary data.</text>
</comment>
<organism evidence="5 6">
    <name type="scientific">Pholiota conissans</name>
    <dbReference type="NCBI Taxonomy" id="109636"/>
    <lineage>
        <taxon>Eukaryota</taxon>
        <taxon>Fungi</taxon>
        <taxon>Dikarya</taxon>
        <taxon>Basidiomycota</taxon>
        <taxon>Agaricomycotina</taxon>
        <taxon>Agaricomycetes</taxon>
        <taxon>Agaricomycetidae</taxon>
        <taxon>Agaricales</taxon>
        <taxon>Agaricineae</taxon>
        <taxon>Strophariaceae</taxon>
        <taxon>Pholiota</taxon>
    </lineage>
</organism>
<feature type="transmembrane region" description="Helical" evidence="3">
    <location>
        <begin position="163"/>
        <end position="182"/>
    </location>
</feature>
<evidence type="ECO:0000259" key="4">
    <source>
        <dbReference type="PROSITE" id="PS50076"/>
    </source>
</evidence>
<dbReference type="PROSITE" id="PS50076">
    <property type="entry name" value="DNAJ_2"/>
    <property type="match status" value="1"/>
</dbReference>
<dbReference type="OrthoDB" id="10250354at2759"/>
<dbReference type="EMBL" id="MU155248">
    <property type="protein sequence ID" value="KAF9477885.1"/>
    <property type="molecule type" value="Genomic_DNA"/>
</dbReference>
<dbReference type="PRINTS" id="PR00625">
    <property type="entry name" value="JDOMAIN"/>
</dbReference>
<dbReference type="GO" id="GO:0051787">
    <property type="term" value="F:misfolded protein binding"/>
    <property type="evidence" value="ECO:0007669"/>
    <property type="project" value="TreeGrafter"/>
</dbReference>
<dbReference type="InterPro" id="IPR001623">
    <property type="entry name" value="DnaJ_domain"/>
</dbReference>
<proteinExistence type="predicted"/>
<dbReference type="GO" id="GO:0051087">
    <property type="term" value="F:protein-folding chaperone binding"/>
    <property type="evidence" value="ECO:0007669"/>
    <property type="project" value="TreeGrafter"/>
</dbReference>
<feature type="region of interest" description="Disordered" evidence="2">
    <location>
        <begin position="452"/>
        <end position="495"/>
    </location>
</feature>
<keyword evidence="3" id="KW-1133">Transmembrane helix</keyword>
<dbReference type="SUPFAM" id="SSF46565">
    <property type="entry name" value="Chaperone J-domain"/>
    <property type="match status" value="1"/>
</dbReference>
<dbReference type="PANTHER" id="PTHR44360">
    <property type="entry name" value="DNAJ HOMOLOG SUBFAMILY B MEMBER 9"/>
    <property type="match status" value="1"/>
</dbReference>
<evidence type="ECO:0000256" key="2">
    <source>
        <dbReference type="SAM" id="MobiDB-lite"/>
    </source>
</evidence>
<accession>A0A9P5Z063</accession>
<dbReference type="Gene3D" id="1.10.287.110">
    <property type="entry name" value="DnaJ domain"/>
    <property type="match status" value="1"/>
</dbReference>
<sequence>MGSLNFIFSLFGWTFIPDFATRHLLDFLYHKSPIRIFAPTQPGSPQHRKHYAITFAFVIFSYLGYTLYESASAMPPNFYQILGVAPDVDESGLKLAFRSFAKRYHPDRPGVGQAGMELFMYVRDAYEALKDPVVRFAYDRFGADVLKWRRNCKTTREFMQQGLMVSSGYHIVAGIALLFWSAIGSPSSVSFWRYVLFGALFAAELSFILSPFPSSPSDITPPTASFLSFLSSSSPSSSLSIATFRTPSFLQTIFPNRVPYQHILFLHQIFMVLSVALSRVVPRIIFLLGDGASDTRKLNPLERDIWERVYGTIAIADREASIILHTILHSITPASKSPEKPYHHPTLANMSPLSPAQTKKAFDQLTPEMRNLIIEANIKNQTAGPIANTWNAVLRKAASAAASKSTTTTEAGAEAKTPSTPRSTNFWEKATGVVEDTEASMVFVDTTMAASAVAGTAESPLKRVPSTPRLGRRDLSSSPTKPRSPVRKGSLAGEM</sequence>
<dbReference type="GO" id="GO:0005783">
    <property type="term" value="C:endoplasmic reticulum"/>
    <property type="evidence" value="ECO:0007669"/>
    <property type="project" value="TreeGrafter"/>
</dbReference>
<protein>
    <recommendedName>
        <fullName evidence="4">J domain-containing protein</fullName>
    </recommendedName>
</protein>
<evidence type="ECO:0000256" key="1">
    <source>
        <dbReference type="ARBA" id="ARBA00023186"/>
    </source>
</evidence>
<keyword evidence="3" id="KW-0472">Membrane</keyword>
<dbReference type="CDD" id="cd06257">
    <property type="entry name" value="DnaJ"/>
    <property type="match status" value="1"/>
</dbReference>
<dbReference type="InterPro" id="IPR036869">
    <property type="entry name" value="J_dom_sf"/>
</dbReference>
<dbReference type="Proteomes" id="UP000807469">
    <property type="component" value="Unassembled WGS sequence"/>
</dbReference>
<keyword evidence="3" id="KW-0812">Transmembrane</keyword>
<feature type="transmembrane region" description="Helical" evidence="3">
    <location>
        <begin position="50"/>
        <end position="68"/>
    </location>
</feature>
<evidence type="ECO:0000313" key="6">
    <source>
        <dbReference type="Proteomes" id="UP000807469"/>
    </source>
</evidence>
<dbReference type="PANTHER" id="PTHR44360:SF1">
    <property type="entry name" value="DNAJ HOMOLOG SUBFAMILY B MEMBER 9"/>
    <property type="match status" value="1"/>
</dbReference>
<keyword evidence="1" id="KW-0143">Chaperone</keyword>
<gene>
    <name evidence="5" type="ORF">BDN70DRAFT_79649</name>
</gene>
<dbReference type="SMART" id="SM00271">
    <property type="entry name" value="DnaJ"/>
    <property type="match status" value="1"/>
</dbReference>
<feature type="compositionally biased region" description="Low complexity" evidence="2">
    <location>
        <begin position="402"/>
        <end position="417"/>
    </location>
</feature>
<reference evidence="5" key="1">
    <citation type="submission" date="2020-11" db="EMBL/GenBank/DDBJ databases">
        <authorList>
            <consortium name="DOE Joint Genome Institute"/>
            <person name="Ahrendt S."/>
            <person name="Riley R."/>
            <person name="Andreopoulos W."/>
            <person name="Labutti K."/>
            <person name="Pangilinan J."/>
            <person name="Ruiz-Duenas F.J."/>
            <person name="Barrasa J.M."/>
            <person name="Sanchez-Garcia M."/>
            <person name="Camarero S."/>
            <person name="Miyauchi S."/>
            <person name="Serrano A."/>
            <person name="Linde D."/>
            <person name="Babiker R."/>
            <person name="Drula E."/>
            <person name="Ayuso-Fernandez I."/>
            <person name="Pacheco R."/>
            <person name="Padilla G."/>
            <person name="Ferreira P."/>
            <person name="Barriuso J."/>
            <person name="Kellner H."/>
            <person name="Castanera R."/>
            <person name="Alfaro M."/>
            <person name="Ramirez L."/>
            <person name="Pisabarro A.G."/>
            <person name="Kuo A."/>
            <person name="Tritt A."/>
            <person name="Lipzen A."/>
            <person name="He G."/>
            <person name="Yan M."/>
            <person name="Ng V."/>
            <person name="Cullen D."/>
            <person name="Martin F."/>
            <person name="Rosso M.-N."/>
            <person name="Henrissat B."/>
            <person name="Hibbett D."/>
            <person name="Martinez A.T."/>
            <person name="Grigoriev I.V."/>
        </authorList>
    </citation>
    <scope>NUCLEOTIDE SEQUENCE</scope>
    <source>
        <strain evidence="5">CIRM-BRFM 674</strain>
    </source>
</reference>